<feature type="domain" description="Capsule synthesis protein CapA" evidence="2">
    <location>
        <begin position="10"/>
        <end position="232"/>
    </location>
</feature>
<dbReference type="Gene3D" id="3.60.21.10">
    <property type="match status" value="1"/>
</dbReference>
<evidence type="ECO:0000259" key="2">
    <source>
        <dbReference type="SMART" id="SM00854"/>
    </source>
</evidence>
<keyword evidence="4" id="KW-1185">Reference proteome</keyword>
<proteinExistence type="inferred from homology"/>
<name>A0A8H9GMS1_9DEIO</name>
<dbReference type="Proteomes" id="UP000600547">
    <property type="component" value="Unassembled WGS sequence"/>
</dbReference>
<dbReference type="Pfam" id="PF09587">
    <property type="entry name" value="PGA_cap"/>
    <property type="match status" value="1"/>
</dbReference>
<organism evidence="3 4">
    <name type="scientific">Deinococcus arenae</name>
    <dbReference type="NCBI Taxonomy" id="1452751"/>
    <lineage>
        <taxon>Bacteria</taxon>
        <taxon>Thermotogati</taxon>
        <taxon>Deinococcota</taxon>
        <taxon>Deinococci</taxon>
        <taxon>Deinococcales</taxon>
        <taxon>Deinococcaceae</taxon>
        <taxon>Deinococcus</taxon>
    </lineage>
</organism>
<dbReference type="PANTHER" id="PTHR33393:SF13">
    <property type="entry name" value="PGA BIOSYNTHESIS PROTEIN CAPA"/>
    <property type="match status" value="1"/>
</dbReference>
<dbReference type="SUPFAM" id="SSF56300">
    <property type="entry name" value="Metallo-dependent phosphatases"/>
    <property type="match status" value="1"/>
</dbReference>
<accession>A0A8H9GMS1</accession>
<dbReference type="RefSeq" id="WP_110833258.1">
    <property type="nucleotide sequence ID" value="NZ_BMQG01000003.1"/>
</dbReference>
<reference evidence="4" key="1">
    <citation type="journal article" date="2019" name="Int. J. Syst. Evol. Microbiol.">
        <title>The Global Catalogue of Microorganisms (GCM) 10K type strain sequencing project: providing services to taxonomists for standard genome sequencing and annotation.</title>
        <authorList>
            <consortium name="The Broad Institute Genomics Platform"/>
            <consortium name="The Broad Institute Genome Sequencing Center for Infectious Disease"/>
            <person name="Wu L."/>
            <person name="Ma J."/>
        </authorList>
    </citation>
    <scope>NUCLEOTIDE SEQUENCE [LARGE SCALE GENOMIC DNA]</scope>
    <source>
        <strain evidence="4">JCM 31047</strain>
    </source>
</reference>
<dbReference type="InterPro" id="IPR052169">
    <property type="entry name" value="CW_Biosynth-Accessory"/>
</dbReference>
<dbReference type="PANTHER" id="PTHR33393">
    <property type="entry name" value="POLYGLUTAMINE SYNTHESIS ACCESSORY PROTEIN RV0574C-RELATED"/>
    <property type="match status" value="1"/>
</dbReference>
<dbReference type="SMART" id="SM00854">
    <property type="entry name" value="PGA_cap"/>
    <property type="match status" value="1"/>
</dbReference>
<dbReference type="InterPro" id="IPR029052">
    <property type="entry name" value="Metallo-depent_PP-like"/>
</dbReference>
<sequence length="341" mass="36489">MTASTRTGGTLVFLGDLHCGDQTGAELTVRGAPPPGYVVANLEAPLTRTGERAERKICLRADPARVTLLTRLGVRAVSLANNHILDYGEAGARDTLRALDAAGIAHFGCGTPGNAYGNPLIVPLGSHAVGLLSYAHPSCHPLAQAGALGIALYDPARVRADVARARAQGARTVVACVHWGHEDCPVPGAAQVEVAREVRALGADYVIGHHGHIVQPRSDRTFFGLGNLHMPELNEPVLVGGQVDHVFRKVHMGWNTRSVVPSLTLPGGALSVHHSRVQGATLTFRAGHLLNLPPWALGPLARTEPLVRRLYYLRRVAALFRQRPRLPSRAHWALLLGRGRP</sequence>
<comment type="similarity">
    <text evidence="1">Belongs to the CapA family.</text>
</comment>
<dbReference type="AlphaFoldDB" id="A0A8H9GMS1"/>
<dbReference type="InterPro" id="IPR019079">
    <property type="entry name" value="Capsule_synth_CapA"/>
</dbReference>
<evidence type="ECO:0000256" key="1">
    <source>
        <dbReference type="ARBA" id="ARBA00005662"/>
    </source>
</evidence>
<protein>
    <recommendedName>
        <fullName evidence="2">Capsule synthesis protein CapA domain-containing protein</fullName>
    </recommendedName>
</protein>
<gene>
    <name evidence="3" type="ORF">GCM10008956_12910</name>
</gene>
<evidence type="ECO:0000313" key="3">
    <source>
        <dbReference type="EMBL" id="GGM37946.1"/>
    </source>
</evidence>
<evidence type="ECO:0000313" key="4">
    <source>
        <dbReference type="Proteomes" id="UP000600547"/>
    </source>
</evidence>
<dbReference type="CDD" id="cd07381">
    <property type="entry name" value="MPP_CapA"/>
    <property type="match status" value="1"/>
</dbReference>
<dbReference type="EMBL" id="BMQG01000003">
    <property type="protein sequence ID" value="GGM37946.1"/>
    <property type="molecule type" value="Genomic_DNA"/>
</dbReference>
<comment type="caution">
    <text evidence="3">The sequence shown here is derived from an EMBL/GenBank/DDBJ whole genome shotgun (WGS) entry which is preliminary data.</text>
</comment>